<evidence type="ECO:0000313" key="2">
    <source>
        <dbReference type="Proteomes" id="UP000694308"/>
    </source>
</evidence>
<dbReference type="RefSeq" id="WP_218321281.1">
    <property type="nucleotide sequence ID" value="NZ_JAEEGC010000070.1"/>
</dbReference>
<dbReference type="Pfam" id="PF11750">
    <property type="entry name" value="DUF3307"/>
    <property type="match status" value="1"/>
</dbReference>
<dbReference type="EMBL" id="JAEEGC010000070">
    <property type="protein sequence ID" value="MBV7274214.1"/>
    <property type="molecule type" value="Genomic_DNA"/>
</dbReference>
<dbReference type="InterPro" id="IPR021737">
    <property type="entry name" value="Phage_phiKZ_Orf197"/>
</dbReference>
<proteinExistence type="predicted"/>
<reference evidence="1" key="1">
    <citation type="submission" date="2020-12" db="EMBL/GenBank/DDBJ databases">
        <title>Clostridium thailandense sp. nov., a novel acetogenic bacterium isolated from peat land soil in Thailand.</title>
        <authorList>
            <person name="Chaikitkaew S."/>
            <person name="Birkeland N.K."/>
        </authorList>
    </citation>
    <scope>NUCLEOTIDE SEQUENCE</scope>
    <source>
        <strain evidence="1">PL3</strain>
    </source>
</reference>
<gene>
    <name evidence="1" type="ORF">I6U48_15005</name>
</gene>
<accession>A0A949U0V8</accession>
<protein>
    <submittedName>
        <fullName evidence="1">DUF3307 domain-containing protein</fullName>
    </submittedName>
</protein>
<evidence type="ECO:0000313" key="1">
    <source>
        <dbReference type="EMBL" id="MBV7274214.1"/>
    </source>
</evidence>
<name>A0A949U0V8_9CLOT</name>
<keyword evidence="2" id="KW-1185">Reference proteome</keyword>
<comment type="caution">
    <text evidence="1">The sequence shown here is derived from an EMBL/GenBank/DDBJ whole genome shotgun (WGS) entry which is preliminary data.</text>
</comment>
<organism evidence="1 2">
    <name type="scientific">Clostridium thailandense</name>
    <dbReference type="NCBI Taxonomy" id="2794346"/>
    <lineage>
        <taxon>Bacteria</taxon>
        <taxon>Bacillati</taxon>
        <taxon>Bacillota</taxon>
        <taxon>Clostridia</taxon>
        <taxon>Eubacteriales</taxon>
        <taxon>Clostridiaceae</taxon>
        <taxon>Clostridium</taxon>
    </lineage>
</organism>
<sequence length="50" mass="6042">MYLRIVLLLIISHLIGDFVFQNQYIINMRFSKSFKYSIVGNLMHSFVHFF</sequence>
<dbReference type="AlphaFoldDB" id="A0A949U0V8"/>
<dbReference type="Proteomes" id="UP000694308">
    <property type="component" value="Unassembled WGS sequence"/>
</dbReference>